<evidence type="ECO:0000313" key="2">
    <source>
        <dbReference type="Proteomes" id="UP000095602"/>
    </source>
</evidence>
<dbReference type="AlphaFoldDB" id="A0A174L0A0"/>
<accession>A0A174L0A0</accession>
<evidence type="ECO:0000313" key="1">
    <source>
        <dbReference type="EMBL" id="CUP15205.1"/>
    </source>
</evidence>
<organism evidence="1 2">
    <name type="scientific">Agathobacter rectalis</name>
    <dbReference type="NCBI Taxonomy" id="39491"/>
    <lineage>
        <taxon>Bacteria</taxon>
        <taxon>Bacillati</taxon>
        <taxon>Bacillota</taxon>
        <taxon>Clostridia</taxon>
        <taxon>Lachnospirales</taxon>
        <taxon>Lachnospiraceae</taxon>
        <taxon>Agathobacter</taxon>
    </lineage>
</organism>
<gene>
    <name evidence="1" type="ORF">ERS852497_02049</name>
</gene>
<proteinExistence type="predicted"/>
<dbReference type="RefSeq" id="WP_055274205.1">
    <property type="nucleotide sequence ID" value="NZ_CZAJ01000019.1"/>
</dbReference>
<sequence length="157" mass="17932">MANVTAKTSSNIFYKARCEAATHNEQLSSREGAADYMSIDRGRLYRIESGIAVPYPEEIRLMADLYNAPELENYFCRMMCPLGCEMPKAELANLDRITVRTLSVFRKIGKTKEMLLDITADGVIDESEKPELDEVVKNLEEVEEIAQSMRLWIKKNM</sequence>
<reference evidence="1 2" key="1">
    <citation type="submission" date="2015-09" db="EMBL/GenBank/DDBJ databases">
        <authorList>
            <consortium name="Pathogen Informatics"/>
        </authorList>
    </citation>
    <scope>NUCLEOTIDE SEQUENCE [LARGE SCALE GENOMIC DNA]</scope>
    <source>
        <strain evidence="1 2">2789STDY5834884</strain>
    </source>
</reference>
<dbReference type="EMBL" id="CZAJ01000019">
    <property type="protein sequence ID" value="CUP15205.1"/>
    <property type="molecule type" value="Genomic_DNA"/>
</dbReference>
<name>A0A174L0A0_9FIRM</name>
<dbReference type="Proteomes" id="UP000095602">
    <property type="component" value="Unassembled WGS sequence"/>
</dbReference>
<protein>
    <submittedName>
        <fullName evidence="1">Uncharacterized protein</fullName>
    </submittedName>
</protein>